<dbReference type="SMART" id="SM00091">
    <property type="entry name" value="PAS"/>
    <property type="match status" value="1"/>
</dbReference>
<dbReference type="EMBL" id="CP012836">
    <property type="protein sequence ID" value="AMQ57925.1"/>
    <property type="molecule type" value="Genomic_DNA"/>
</dbReference>
<evidence type="ECO:0000259" key="2">
    <source>
        <dbReference type="PROSITE" id="PS50112"/>
    </source>
</evidence>
<dbReference type="SUPFAM" id="SSF55785">
    <property type="entry name" value="PYP-like sensor domain (PAS domain)"/>
    <property type="match status" value="1"/>
</dbReference>
<evidence type="ECO:0000313" key="4">
    <source>
        <dbReference type="Proteomes" id="UP000073816"/>
    </source>
</evidence>
<evidence type="ECO:0000256" key="1">
    <source>
        <dbReference type="SAM" id="Phobius"/>
    </source>
</evidence>
<dbReference type="OrthoDB" id="9124519at2"/>
<dbReference type="InterPro" id="IPR000014">
    <property type="entry name" value="PAS"/>
</dbReference>
<dbReference type="InterPro" id="IPR013767">
    <property type="entry name" value="PAS_fold"/>
</dbReference>
<dbReference type="InterPro" id="IPR035965">
    <property type="entry name" value="PAS-like_dom_sf"/>
</dbReference>
<dbReference type="PATRIC" id="fig|1727163.4.peg.3323"/>
<organism evidence="3 4">
    <name type="scientific">Algoriphagus sanaruensis</name>
    <dbReference type="NCBI Taxonomy" id="1727163"/>
    <lineage>
        <taxon>Bacteria</taxon>
        <taxon>Pseudomonadati</taxon>
        <taxon>Bacteroidota</taxon>
        <taxon>Cytophagia</taxon>
        <taxon>Cytophagales</taxon>
        <taxon>Cyclobacteriaceae</taxon>
        <taxon>Algoriphagus</taxon>
    </lineage>
</organism>
<evidence type="ECO:0000313" key="3">
    <source>
        <dbReference type="EMBL" id="AMQ57925.1"/>
    </source>
</evidence>
<dbReference type="SUPFAM" id="SSF47384">
    <property type="entry name" value="Homodimeric domain of signal transducing histidine kinase"/>
    <property type="match status" value="1"/>
</dbReference>
<feature type="transmembrane region" description="Helical" evidence="1">
    <location>
        <begin position="48"/>
        <end position="66"/>
    </location>
</feature>
<dbReference type="CDD" id="cd00130">
    <property type="entry name" value="PAS"/>
    <property type="match status" value="1"/>
</dbReference>
<keyword evidence="4" id="KW-1185">Reference proteome</keyword>
<dbReference type="RefSeq" id="WP_067549796.1">
    <property type="nucleotide sequence ID" value="NZ_CP012836.1"/>
</dbReference>
<dbReference type="AlphaFoldDB" id="A0A142ES20"/>
<keyword evidence="1" id="KW-0812">Transmembrane</keyword>
<reference evidence="3 4" key="2">
    <citation type="journal article" date="2016" name="Genome Announc.">
        <title>Complete Genome Sequence of Algoriphagus sp. Strain M8-2, Isolated from a Brackish Lake.</title>
        <authorList>
            <person name="Muraguchi Y."/>
            <person name="Kushimoto K."/>
            <person name="Ohtsubo Y."/>
            <person name="Suzuki T."/>
            <person name="Dohra H."/>
            <person name="Kimbara K."/>
            <person name="Shintani M."/>
        </authorList>
    </citation>
    <scope>NUCLEOTIDE SEQUENCE [LARGE SCALE GENOMIC DNA]</scope>
    <source>
        <strain evidence="3 4">M8-2</strain>
    </source>
</reference>
<dbReference type="PROSITE" id="PS50112">
    <property type="entry name" value="PAS"/>
    <property type="match status" value="1"/>
</dbReference>
<dbReference type="InterPro" id="IPR036097">
    <property type="entry name" value="HisK_dim/P_sf"/>
</dbReference>
<dbReference type="KEGG" id="alm:AO498_15835"/>
<protein>
    <recommendedName>
        <fullName evidence="2">PAS domain-containing protein</fullName>
    </recommendedName>
</protein>
<dbReference type="STRING" id="1727163.AO498_15835"/>
<dbReference type="Pfam" id="PF00989">
    <property type="entry name" value="PAS"/>
    <property type="match status" value="1"/>
</dbReference>
<keyword evidence="1" id="KW-1133">Transmembrane helix</keyword>
<dbReference type="Gene3D" id="3.30.450.20">
    <property type="entry name" value="PAS domain"/>
    <property type="match status" value="1"/>
</dbReference>
<dbReference type="Proteomes" id="UP000073816">
    <property type="component" value="Chromosome"/>
</dbReference>
<gene>
    <name evidence="3" type="ORF">AO498_15835</name>
</gene>
<dbReference type="NCBIfam" id="TIGR00229">
    <property type="entry name" value="sensory_box"/>
    <property type="match status" value="1"/>
</dbReference>
<name>A0A142ES20_9BACT</name>
<keyword evidence="1" id="KW-0472">Membrane</keyword>
<feature type="transmembrane region" description="Helical" evidence="1">
    <location>
        <begin position="12"/>
        <end position="36"/>
    </location>
</feature>
<dbReference type="GO" id="GO:0000155">
    <property type="term" value="F:phosphorelay sensor kinase activity"/>
    <property type="evidence" value="ECO:0007669"/>
    <property type="project" value="InterPro"/>
</dbReference>
<accession>A0A142ES20</accession>
<sequence>MSLKKRLNKPESITIGYALLGIVWIWGSDLVTNALFSDDINQLAVFQLFKGIFYVLITSYLLYYLIKRLYDQVNERNRELEILFTNPDLGIFKLNETGQFTEVSPNIQKITGFNQKELLGKSFLDFTPENQQKSLLDQINSISQNSPEKGFMLRYQFLSKDQKLIHLNIFGIQLLDTKKEKIAYIATFQNTTPLIHSLETLSKKNQQLQELAYDQSHLVRAPLARILAITSLFEDESLISESDQKALIRKLEISAQDLDNQIRKLSKKMVE</sequence>
<reference evidence="4" key="1">
    <citation type="submission" date="2015-09" db="EMBL/GenBank/DDBJ databases">
        <title>Complete sequence of Algoriphagus sp. M8-2.</title>
        <authorList>
            <person name="Shintani M."/>
        </authorList>
    </citation>
    <scope>NUCLEOTIDE SEQUENCE [LARGE SCALE GENOMIC DNA]</scope>
    <source>
        <strain evidence="4">M8-2</strain>
    </source>
</reference>
<feature type="domain" description="PAS" evidence="2">
    <location>
        <begin position="76"/>
        <end position="146"/>
    </location>
</feature>
<proteinExistence type="predicted"/>